<reference evidence="2 3" key="1">
    <citation type="journal article" date="2019" name="Sci. Rep.">
        <title>Orb-weaving spider Araneus ventricosus genome elucidates the spidroin gene catalogue.</title>
        <authorList>
            <person name="Kono N."/>
            <person name="Nakamura H."/>
            <person name="Ohtoshi R."/>
            <person name="Moran D.A.P."/>
            <person name="Shinohara A."/>
            <person name="Yoshida Y."/>
            <person name="Fujiwara M."/>
            <person name="Mori M."/>
            <person name="Tomita M."/>
            <person name="Arakawa K."/>
        </authorList>
    </citation>
    <scope>NUCLEOTIDE SEQUENCE [LARGE SCALE GENOMIC DNA]</scope>
</reference>
<keyword evidence="1" id="KW-0812">Transmembrane</keyword>
<sequence length="96" mass="10904">MTHSRVLSSILSLGLVGIIYRARIWLADRQKHYRSSTAQALASCLETLRSPIYSDDMEDLNRRIYKSWCQRGFQISAFVHVTPYAKIATGPGSQKD</sequence>
<keyword evidence="3" id="KW-1185">Reference proteome</keyword>
<gene>
    <name evidence="2" type="ORF">AVEN_189527_1</name>
</gene>
<protein>
    <submittedName>
        <fullName evidence="2">Uncharacterized protein</fullName>
    </submittedName>
</protein>
<dbReference type="Proteomes" id="UP000499080">
    <property type="component" value="Unassembled WGS sequence"/>
</dbReference>
<keyword evidence="1" id="KW-0472">Membrane</keyword>
<name>A0A4Y2GKX0_ARAVE</name>
<evidence type="ECO:0000313" key="3">
    <source>
        <dbReference type="Proteomes" id="UP000499080"/>
    </source>
</evidence>
<accession>A0A4Y2GKX0</accession>
<proteinExistence type="predicted"/>
<evidence type="ECO:0000256" key="1">
    <source>
        <dbReference type="SAM" id="Phobius"/>
    </source>
</evidence>
<dbReference type="EMBL" id="BGPR01001461">
    <property type="protein sequence ID" value="GBM54492.1"/>
    <property type="molecule type" value="Genomic_DNA"/>
</dbReference>
<organism evidence="2 3">
    <name type="scientific">Araneus ventricosus</name>
    <name type="common">Orbweaver spider</name>
    <name type="synonym">Epeira ventricosa</name>
    <dbReference type="NCBI Taxonomy" id="182803"/>
    <lineage>
        <taxon>Eukaryota</taxon>
        <taxon>Metazoa</taxon>
        <taxon>Ecdysozoa</taxon>
        <taxon>Arthropoda</taxon>
        <taxon>Chelicerata</taxon>
        <taxon>Arachnida</taxon>
        <taxon>Araneae</taxon>
        <taxon>Araneomorphae</taxon>
        <taxon>Entelegynae</taxon>
        <taxon>Araneoidea</taxon>
        <taxon>Araneidae</taxon>
        <taxon>Araneus</taxon>
    </lineage>
</organism>
<dbReference type="AlphaFoldDB" id="A0A4Y2GKX0"/>
<feature type="transmembrane region" description="Helical" evidence="1">
    <location>
        <begin position="6"/>
        <end position="26"/>
    </location>
</feature>
<comment type="caution">
    <text evidence="2">The sequence shown here is derived from an EMBL/GenBank/DDBJ whole genome shotgun (WGS) entry which is preliminary data.</text>
</comment>
<evidence type="ECO:0000313" key="2">
    <source>
        <dbReference type="EMBL" id="GBM54492.1"/>
    </source>
</evidence>
<keyword evidence="1" id="KW-1133">Transmembrane helix</keyword>